<sequence>MPLRSVGTGGYLRSSRKGFGPGFGQGVKATMNQTRPDSWYQWLLSICADSFPDNNARMIRDKESYADGQAIIKLGRANSDSDRGFSLLARLARTACTGDRADDLASLFDPIMDFSFGYFSKARILKLSEDLGDAGMQLVRSERPAAFAERPAALGHRPSHVLILSALDTASSDESGQEPNVNTSSNRWTCESYQAKTRDPALGGLADGQAIIKLGRANSDSDRGFSLLARLAHTACTGDRADDLASLFDPIMDFSFGYFSKARILKLSEDLGDAGMQLVRSERPAAFAERPAALGHRPSHVLILSALDTSSSDESGQEPKSS</sequence>
<name>A0A8S9RCA4_BRACR</name>
<dbReference type="AlphaFoldDB" id="A0A8S9RCA4"/>
<gene>
    <name evidence="1" type="ORF">F2Q69_00059566</name>
</gene>
<organism evidence="1 2">
    <name type="scientific">Brassica cretica</name>
    <name type="common">Mustard</name>
    <dbReference type="NCBI Taxonomy" id="69181"/>
    <lineage>
        <taxon>Eukaryota</taxon>
        <taxon>Viridiplantae</taxon>
        <taxon>Streptophyta</taxon>
        <taxon>Embryophyta</taxon>
        <taxon>Tracheophyta</taxon>
        <taxon>Spermatophyta</taxon>
        <taxon>Magnoliopsida</taxon>
        <taxon>eudicotyledons</taxon>
        <taxon>Gunneridae</taxon>
        <taxon>Pentapetalae</taxon>
        <taxon>rosids</taxon>
        <taxon>malvids</taxon>
        <taxon>Brassicales</taxon>
        <taxon>Brassicaceae</taxon>
        <taxon>Brassiceae</taxon>
        <taxon>Brassica</taxon>
    </lineage>
</organism>
<dbReference type="Proteomes" id="UP000712600">
    <property type="component" value="Unassembled WGS sequence"/>
</dbReference>
<comment type="caution">
    <text evidence="1">The sequence shown here is derived from an EMBL/GenBank/DDBJ whole genome shotgun (WGS) entry which is preliminary data.</text>
</comment>
<accession>A0A8S9RCA4</accession>
<protein>
    <submittedName>
        <fullName evidence="1">Uncharacterized protein</fullName>
    </submittedName>
</protein>
<dbReference type="EMBL" id="QGKX02000095">
    <property type="protein sequence ID" value="KAF3570453.1"/>
    <property type="molecule type" value="Genomic_DNA"/>
</dbReference>
<evidence type="ECO:0000313" key="1">
    <source>
        <dbReference type="EMBL" id="KAF3570453.1"/>
    </source>
</evidence>
<reference evidence="1" key="1">
    <citation type="submission" date="2019-12" db="EMBL/GenBank/DDBJ databases">
        <title>Genome sequencing and annotation of Brassica cretica.</title>
        <authorList>
            <person name="Studholme D.J."/>
            <person name="Sarris P."/>
        </authorList>
    </citation>
    <scope>NUCLEOTIDE SEQUENCE</scope>
    <source>
        <strain evidence="1">PFS-109/04</strain>
        <tissue evidence="1">Leaf</tissue>
    </source>
</reference>
<evidence type="ECO:0000313" key="2">
    <source>
        <dbReference type="Proteomes" id="UP000712600"/>
    </source>
</evidence>
<proteinExistence type="predicted"/>